<dbReference type="Gene3D" id="3.90.1680.10">
    <property type="entry name" value="SOS response associated peptidase-like"/>
    <property type="match status" value="1"/>
</dbReference>
<comment type="caution">
    <text evidence="9">The sequence shown here is derived from an EMBL/GenBank/DDBJ whole genome shotgun (WGS) entry which is preliminary data.</text>
</comment>
<evidence type="ECO:0000256" key="5">
    <source>
        <dbReference type="ARBA" id="ARBA00023124"/>
    </source>
</evidence>
<dbReference type="SUPFAM" id="SSF143081">
    <property type="entry name" value="BB1717-like"/>
    <property type="match status" value="1"/>
</dbReference>
<proteinExistence type="inferred from homology"/>
<keyword evidence="10" id="KW-1185">Reference proteome</keyword>
<comment type="similarity">
    <text evidence="1 8">Belongs to the SOS response-associated peptidase family.</text>
</comment>
<dbReference type="InterPro" id="IPR003738">
    <property type="entry name" value="SRAP"/>
</dbReference>
<dbReference type="PANTHER" id="PTHR13604:SF0">
    <property type="entry name" value="ABASIC SITE PROCESSING PROTEIN HMCES"/>
    <property type="match status" value="1"/>
</dbReference>
<keyword evidence="3" id="KW-0227">DNA damage</keyword>
<sequence>MCGRISQYRLPMHYAQRMHLKNPFVLVDAADRRPGYNLSPGTHPLAIYPDETIRAVHWGYCPQWAIQKKLPQTINARVETASTSAYFRALWRKARILVPADGWFEWKTETLADGSKPVKQPYFIRRADEEPMFLAALTSIQTEDDALMPGAGFVIVTAAADEGLVDVHDRRPLVFTPAAARRWLDPALPLDELDALSKSGGAAASQFAWHRVTSDVNRAINDEPRLIEPLEPLAG</sequence>
<accession>A0A158JZ83</accession>
<evidence type="ECO:0000256" key="6">
    <source>
        <dbReference type="ARBA" id="ARBA00023125"/>
    </source>
</evidence>
<keyword evidence="4 8" id="KW-0378">Hydrolase</keyword>
<dbReference type="GO" id="GO:0106300">
    <property type="term" value="P:protein-DNA covalent cross-linking repair"/>
    <property type="evidence" value="ECO:0007669"/>
    <property type="project" value="InterPro"/>
</dbReference>
<dbReference type="GO" id="GO:0008233">
    <property type="term" value="F:peptidase activity"/>
    <property type="evidence" value="ECO:0007669"/>
    <property type="project" value="UniProtKB-KW"/>
</dbReference>
<dbReference type="RefSeq" id="WP_087658441.1">
    <property type="nucleotide sequence ID" value="NZ_FCOL02000031.1"/>
</dbReference>
<dbReference type="GO" id="GO:0003697">
    <property type="term" value="F:single-stranded DNA binding"/>
    <property type="evidence" value="ECO:0007669"/>
    <property type="project" value="InterPro"/>
</dbReference>
<dbReference type="Pfam" id="PF02586">
    <property type="entry name" value="SRAP"/>
    <property type="match status" value="1"/>
</dbReference>
<name>A0A158JZ83_9BURK</name>
<evidence type="ECO:0000313" key="10">
    <source>
        <dbReference type="Proteomes" id="UP000054925"/>
    </source>
</evidence>
<evidence type="ECO:0000256" key="7">
    <source>
        <dbReference type="ARBA" id="ARBA00023239"/>
    </source>
</evidence>
<dbReference type="GO" id="GO:0016829">
    <property type="term" value="F:lyase activity"/>
    <property type="evidence" value="ECO:0007669"/>
    <property type="project" value="UniProtKB-KW"/>
</dbReference>
<dbReference type="PANTHER" id="PTHR13604">
    <property type="entry name" value="DC12-RELATED"/>
    <property type="match status" value="1"/>
</dbReference>
<dbReference type="InterPro" id="IPR036590">
    <property type="entry name" value="SRAP-like"/>
</dbReference>
<dbReference type="Proteomes" id="UP000054925">
    <property type="component" value="Unassembled WGS sequence"/>
</dbReference>
<evidence type="ECO:0000256" key="8">
    <source>
        <dbReference type="RuleBase" id="RU364100"/>
    </source>
</evidence>
<evidence type="ECO:0000256" key="4">
    <source>
        <dbReference type="ARBA" id="ARBA00022801"/>
    </source>
</evidence>
<evidence type="ECO:0000256" key="1">
    <source>
        <dbReference type="ARBA" id="ARBA00008136"/>
    </source>
</evidence>
<keyword evidence="5" id="KW-0190">Covalent protein-DNA linkage</keyword>
<dbReference type="OrthoDB" id="6192129at2"/>
<dbReference type="GO" id="GO:0006508">
    <property type="term" value="P:proteolysis"/>
    <property type="evidence" value="ECO:0007669"/>
    <property type="project" value="UniProtKB-KW"/>
</dbReference>
<gene>
    <name evidence="9" type="primary">yedK</name>
    <name evidence="9" type="ORF">AWB67_04547</name>
</gene>
<evidence type="ECO:0000313" key="9">
    <source>
        <dbReference type="EMBL" id="SAL74166.1"/>
    </source>
</evidence>
<keyword evidence="6" id="KW-0238">DNA-binding</keyword>
<protein>
    <recommendedName>
        <fullName evidence="8">Abasic site processing protein</fullName>
        <ecNumber evidence="8">3.4.-.-</ecNumber>
    </recommendedName>
</protein>
<dbReference type="AlphaFoldDB" id="A0A158JZ83"/>
<dbReference type="EMBL" id="FCOL02000031">
    <property type="protein sequence ID" value="SAL74166.1"/>
    <property type="molecule type" value="Genomic_DNA"/>
</dbReference>
<keyword evidence="7" id="KW-0456">Lyase</keyword>
<dbReference type="EC" id="3.4.-.-" evidence="8"/>
<reference evidence="9" key="1">
    <citation type="submission" date="2016-01" db="EMBL/GenBank/DDBJ databases">
        <authorList>
            <person name="Peeters C."/>
        </authorList>
    </citation>
    <scope>NUCLEOTIDE SEQUENCE [LARGE SCALE GENOMIC DNA]</scope>
    <source>
        <strain evidence="9">LMG 22937</strain>
    </source>
</reference>
<keyword evidence="2 8" id="KW-0645">Protease</keyword>
<evidence type="ECO:0000256" key="3">
    <source>
        <dbReference type="ARBA" id="ARBA00022763"/>
    </source>
</evidence>
<organism evidence="9 10">
    <name type="scientific">Caballeronia terrestris</name>
    <dbReference type="NCBI Taxonomy" id="1226301"/>
    <lineage>
        <taxon>Bacteria</taxon>
        <taxon>Pseudomonadati</taxon>
        <taxon>Pseudomonadota</taxon>
        <taxon>Betaproteobacteria</taxon>
        <taxon>Burkholderiales</taxon>
        <taxon>Burkholderiaceae</taxon>
        <taxon>Caballeronia</taxon>
    </lineage>
</organism>
<evidence type="ECO:0000256" key="2">
    <source>
        <dbReference type="ARBA" id="ARBA00022670"/>
    </source>
</evidence>